<evidence type="ECO:0000313" key="2">
    <source>
        <dbReference type="EMBL" id="GAL25606.1"/>
    </source>
</evidence>
<evidence type="ECO:0000313" key="3">
    <source>
        <dbReference type="Proteomes" id="UP000029223"/>
    </source>
</evidence>
<protein>
    <submittedName>
        <fullName evidence="2">Glycosyltransferase SypP</fullName>
    </submittedName>
</protein>
<reference evidence="3" key="1">
    <citation type="submission" date="2014-09" db="EMBL/GenBank/DDBJ databases">
        <title>Vibrio variabilis JCM 19239. (C206) whole genome shotgun sequence.</title>
        <authorList>
            <person name="Sawabe T."/>
            <person name="Meirelles P."/>
            <person name="Nakanishi M."/>
            <person name="Sayaka M."/>
            <person name="Hattori M."/>
            <person name="Ohkuma M."/>
        </authorList>
    </citation>
    <scope>NUCLEOTIDE SEQUENCE [LARGE SCALE GENOMIC DNA]</scope>
    <source>
        <strain evidence="3">JCM 19239</strain>
    </source>
</reference>
<reference evidence="3" key="2">
    <citation type="submission" date="2014-09" db="EMBL/GenBank/DDBJ databases">
        <authorList>
            <consortium name="NBRP consortium"/>
            <person name="Sawabe T."/>
            <person name="Meirelles P."/>
            <person name="Nakanishi M."/>
            <person name="Sayaka M."/>
            <person name="Hattori M."/>
            <person name="Ohkuma M."/>
        </authorList>
    </citation>
    <scope>NUCLEOTIDE SEQUENCE [LARGE SCALE GENOMIC DNA]</scope>
    <source>
        <strain evidence="3">JCM 19239</strain>
    </source>
</reference>
<accession>A0ABQ0JA39</accession>
<feature type="domain" description="Glycosyltransferase subfamily 4-like N-terminal" evidence="1">
    <location>
        <begin position="8"/>
        <end position="111"/>
    </location>
</feature>
<sequence>MSKSDGLQLSLFNQIKHELNRLNANVVHTHHIGPLIYGGLAAKLSRARTRIHTEHDMWHLQNSKRRLIEKLALKVVNPILVADADEVSKQLNEMFPFTHSTVIKNGVDCNRFVPSNRAAARRILGLPNDTIVIGTAGRLVPVKSHTTLIKQSLICQITHTSRLLVLDRSKTN</sequence>
<dbReference type="EMBL" id="BBMS01000011">
    <property type="protein sequence ID" value="GAL25606.1"/>
    <property type="molecule type" value="Genomic_DNA"/>
</dbReference>
<name>A0ABQ0JA39_9VIBR</name>
<evidence type="ECO:0000259" key="1">
    <source>
        <dbReference type="Pfam" id="PF13439"/>
    </source>
</evidence>
<gene>
    <name evidence="2" type="ORF">JCM19239_547</name>
</gene>
<proteinExistence type="predicted"/>
<dbReference type="Proteomes" id="UP000029223">
    <property type="component" value="Unassembled WGS sequence"/>
</dbReference>
<dbReference type="InterPro" id="IPR028098">
    <property type="entry name" value="Glyco_trans_4-like_N"/>
</dbReference>
<dbReference type="Gene3D" id="3.40.50.2000">
    <property type="entry name" value="Glycogen Phosphorylase B"/>
    <property type="match status" value="2"/>
</dbReference>
<dbReference type="Pfam" id="PF13439">
    <property type="entry name" value="Glyco_transf_4"/>
    <property type="match status" value="1"/>
</dbReference>
<dbReference type="SUPFAM" id="SSF53756">
    <property type="entry name" value="UDP-Glycosyltransferase/glycogen phosphorylase"/>
    <property type="match status" value="1"/>
</dbReference>
<organism evidence="2 3">
    <name type="scientific">Vibrio variabilis</name>
    <dbReference type="NCBI Taxonomy" id="990271"/>
    <lineage>
        <taxon>Bacteria</taxon>
        <taxon>Pseudomonadati</taxon>
        <taxon>Pseudomonadota</taxon>
        <taxon>Gammaproteobacteria</taxon>
        <taxon>Vibrionales</taxon>
        <taxon>Vibrionaceae</taxon>
        <taxon>Vibrio</taxon>
    </lineage>
</organism>
<keyword evidence="3" id="KW-1185">Reference proteome</keyword>
<comment type="caution">
    <text evidence="2">The sequence shown here is derived from an EMBL/GenBank/DDBJ whole genome shotgun (WGS) entry which is preliminary data.</text>
</comment>